<keyword evidence="1" id="KW-1133">Transmembrane helix</keyword>
<dbReference type="InParanoid" id="A0A0Q3JPD3"/>
<keyword evidence="1" id="KW-0472">Membrane</keyword>
<feature type="non-terminal residue" evidence="2">
    <location>
        <position position="236"/>
    </location>
</feature>
<dbReference type="EnsemblPlants" id="KQK00369">
    <property type="protein sequence ID" value="KQK00369"/>
    <property type="gene ID" value="BRADI_3g48910v3"/>
</dbReference>
<dbReference type="EMBL" id="CM000882">
    <property type="protein sequence ID" value="KQK00369.1"/>
    <property type="molecule type" value="Genomic_DNA"/>
</dbReference>
<dbReference type="OrthoDB" id="660007at2759"/>
<evidence type="ECO:0000313" key="4">
    <source>
        <dbReference type="Proteomes" id="UP000008810"/>
    </source>
</evidence>
<evidence type="ECO:0000313" key="2">
    <source>
        <dbReference type="EMBL" id="KQK00369.1"/>
    </source>
</evidence>
<evidence type="ECO:0000313" key="3">
    <source>
        <dbReference type="EnsemblPlants" id="KQK00369"/>
    </source>
</evidence>
<dbReference type="FunCoup" id="A0A0Q3JPD3">
    <property type="interactions" value="118"/>
</dbReference>
<dbReference type="Proteomes" id="UP000008810">
    <property type="component" value="Chromosome 3"/>
</dbReference>
<keyword evidence="4" id="KW-1185">Reference proteome</keyword>
<organism evidence="2">
    <name type="scientific">Brachypodium distachyon</name>
    <name type="common">Purple false brome</name>
    <name type="synonym">Trachynia distachya</name>
    <dbReference type="NCBI Taxonomy" id="15368"/>
    <lineage>
        <taxon>Eukaryota</taxon>
        <taxon>Viridiplantae</taxon>
        <taxon>Streptophyta</taxon>
        <taxon>Embryophyta</taxon>
        <taxon>Tracheophyta</taxon>
        <taxon>Spermatophyta</taxon>
        <taxon>Magnoliopsida</taxon>
        <taxon>Liliopsida</taxon>
        <taxon>Poales</taxon>
        <taxon>Poaceae</taxon>
        <taxon>BOP clade</taxon>
        <taxon>Pooideae</taxon>
        <taxon>Stipodae</taxon>
        <taxon>Brachypodieae</taxon>
        <taxon>Brachypodium</taxon>
    </lineage>
</organism>
<name>A0A0Q3JPD3_BRADI</name>
<dbReference type="ExpressionAtlas" id="A0A0Q3JPD3">
    <property type="expression patterns" value="baseline"/>
</dbReference>
<evidence type="ECO:0000256" key="1">
    <source>
        <dbReference type="SAM" id="Phobius"/>
    </source>
</evidence>
<proteinExistence type="predicted"/>
<evidence type="ECO:0008006" key="5">
    <source>
        <dbReference type="Google" id="ProtNLM"/>
    </source>
</evidence>
<dbReference type="AlphaFoldDB" id="A0A0Q3JPD3"/>
<protein>
    <recommendedName>
        <fullName evidence="5">Late embryogenesis abundant protein LEA-2 subgroup domain-containing protein</fullName>
    </recommendedName>
</protein>
<sequence>MGARDLDDDGIDLEAMFWNSLPALLGALAALAILVPLLYWPLMWSVDEGKFPEYTVAVAGFSGLDIPADPAHGGALISPTFDLTVRIREPRRYSAACVERGTTASVSYAGVALAGVALAGGPVPEFCARKENTTEASHVMAWGQAVAVPEFAVARLAQELSRGDAAVDVTIKAPARLCRHSYSCEQEVVDCRVALGRGGEGSFSAPCRVSILRVPTLPDDMGQPGRKVLMPRGDLA</sequence>
<reference evidence="3" key="3">
    <citation type="submission" date="2018-08" db="UniProtKB">
        <authorList>
            <consortium name="EnsemblPlants"/>
        </authorList>
    </citation>
    <scope>IDENTIFICATION</scope>
    <source>
        <strain evidence="3">cv. Bd21</strain>
    </source>
</reference>
<gene>
    <name evidence="2" type="ORF">BRADI_3g48910v3</name>
</gene>
<feature type="transmembrane region" description="Helical" evidence="1">
    <location>
        <begin position="20"/>
        <end position="40"/>
    </location>
</feature>
<dbReference type="Gramene" id="KQK00369">
    <property type="protein sequence ID" value="KQK00369"/>
    <property type="gene ID" value="BRADI_3g48910v3"/>
</dbReference>
<reference evidence="2 3" key="1">
    <citation type="journal article" date="2010" name="Nature">
        <title>Genome sequencing and analysis of the model grass Brachypodium distachyon.</title>
        <authorList>
            <consortium name="International Brachypodium Initiative"/>
        </authorList>
    </citation>
    <scope>NUCLEOTIDE SEQUENCE [LARGE SCALE GENOMIC DNA]</scope>
    <source>
        <strain evidence="2 3">Bd21</strain>
    </source>
</reference>
<reference evidence="2" key="2">
    <citation type="submission" date="2017-06" db="EMBL/GenBank/DDBJ databases">
        <title>WGS assembly of Brachypodium distachyon.</title>
        <authorList>
            <consortium name="The International Brachypodium Initiative"/>
            <person name="Lucas S."/>
            <person name="Harmon-Smith M."/>
            <person name="Lail K."/>
            <person name="Tice H."/>
            <person name="Grimwood J."/>
            <person name="Bruce D."/>
            <person name="Barry K."/>
            <person name="Shu S."/>
            <person name="Lindquist E."/>
            <person name="Wang M."/>
            <person name="Pitluck S."/>
            <person name="Vogel J.P."/>
            <person name="Garvin D.F."/>
            <person name="Mockler T.C."/>
            <person name="Schmutz J."/>
            <person name="Rokhsar D."/>
            <person name="Bevan M.W."/>
        </authorList>
    </citation>
    <scope>NUCLEOTIDE SEQUENCE</scope>
    <source>
        <strain evidence="2">Bd21</strain>
    </source>
</reference>
<keyword evidence="1" id="KW-0812">Transmembrane</keyword>
<dbReference type="PANTHER" id="PTHR33994:SF20">
    <property type="entry name" value="OS02G0619500 PROTEIN"/>
    <property type="match status" value="1"/>
</dbReference>
<dbReference type="PANTHER" id="PTHR33994">
    <property type="entry name" value="OS04G0515000 PROTEIN"/>
    <property type="match status" value="1"/>
</dbReference>
<accession>A0A0Q3JPD3</accession>